<reference evidence="2 3" key="1">
    <citation type="submission" date="2019-03" db="EMBL/GenBank/DDBJ databases">
        <title>Genomic Encyclopedia of Type Strains, Phase III (KMG-III): the genomes of soil and plant-associated and newly described type strains.</title>
        <authorList>
            <person name="Whitman W."/>
        </authorList>
    </citation>
    <scope>NUCLEOTIDE SEQUENCE [LARGE SCALE GENOMIC DNA]</scope>
    <source>
        <strain evidence="2 3">CECT 7378</strain>
    </source>
</reference>
<name>A0A4R6MHP6_9GAMM</name>
<dbReference type="OrthoDB" id="8632294at2"/>
<evidence type="ECO:0000259" key="1">
    <source>
        <dbReference type="Pfam" id="PF12697"/>
    </source>
</evidence>
<evidence type="ECO:0000313" key="3">
    <source>
        <dbReference type="Proteomes" id="UP000294656"/>
    </source>
</evidence>
<dbReference type="PANTHER" id="PTHR43798:SF33">
    <property type="entry name" value="HYDROLASE, PUTATIVE (AFU_ORTHOLOGUE AFUA_2G14860)-RELATED"/>
    <property type="match status" value="1"/>
</dbReference>
<dbReference type="PANTHER" id="PTHR43798">
    <property type="entry name" value="MONOACYLGLYCEROL LIPASE"/>
    <property type="match status" value="1"/>
</dbReference>
<dbReference type="SUPFAM" id="SSF53474">
    <property type="entry name" value="alpha/beta-Hydrolases"/>
    <property type="match status" value="1"/>
</dbReference>
<dbReference type="Proteomes" id="UP000294656">
    <property type="component" value="Unassembled WGS sequence"/>
</dbReference>
<dbReference type="Gene3D" id="3.40.50.1820">
    <property type="entry name" value="alpha/beta hydrolase"/>
    <property type="match status" value="1"/>
</dbReference>
<dbReference type="InterPro" id="IPR000073">
    <property type="entry name" value="AB_hydrolase_1"/>
</dbReference>
<gene>
    <name evidence="2" type="ORF">DFP79_0106</name>
</gene>
<evidence type="ECO:0000313" key="2">
    <source>
        <dbReference type="EMBL" id="TDP01205.1"/>
    </source>
</evidence>
<comment type="caution">
    <text evidence="2">The sequence shown here is derived from an EMBL/GenBank/DDBJ whole genome shotgun (WGS) entry which is preliminary data.</text>
</comment>
<dbReference type="EMBL" id="SNXC01000002">
    <property type="protein sequence ID" value="TDP01205.1"/>
    <property type="molecule type" value="Genomic_DNA"/>
</dbReference>
<protein>
    <submittedName>
        <fullName evidence="2">Pimeloyl-ACP methyl ester carboxylesterase</fullName>
    </submittedName>
</protein>
<keyword evidence="3" id="KW-1185">Reference proteome</keyword>
<feature type="domain" description="AB hydrolase-1" evidence="1">
    <location>
        <begin position="50"/>
        <end position="260"/>
    </location>
</feature>
<dbReference type="GO" id="GO:0016020">
    <property type="term" value="C:membrane"/>
    <property type="evidence" value="ECO:0007669"/>
    <property type="project" value="TreeGrafter"/>
</dbReference>
<dbReference type="InterPro" id="IPR029058">
    <property type="entry name" value="AB_hydrolase_fold"/>
</dbReference>
<dbReference type="InterPro" id="IPR050266">
    <property type="entry name" value="AB_hydrolase_sf"/>
</dbReference>
<accession>A0A4R6MHP6</accession>
<dbReference type="AlphaFoldDB" id="A0A4R6MHP6"/>
<organism evidence="2 3">
    <name type="scientific">Marinomonas balearica</name>
    <dbReference type="NCBI Taxonomy" id="491947"/>
    <lineage>
        <taxon>Bacteria</taxon>
        <taxon>Pseudomonadati</taxon>
        <taxon>Pseudomonadota</taxon>
        <taxon>Gammaproteobacteria</taxon>
        <taxon>Oceanospirillales</taxon>
        <taxon>Oceanospirillaceae</taxon>
        <taxon>Marinomonas</taxon>
    </lineage>
</organism>
<proteinExistence type="predicted"/>
<sequence length="272" mass="29507">MKKMPNSTAEFISKYIRSGDSNIAYRTIGRGQIICLLPSVARGTEDLVTLANLLFAQDYKVILPEPRGINGSTGPLDNLLFEDVAKDILAVIEKEKSDEFPQAIVAGHAFGSMVARACASASPSSIKAIILLAAGGKNFAPELSQIINLLTEGSATLEEKIDMLAKAFFASKEAVKPQWLEGWSPTLLASQRHIRLTSDKSTWWHAGDAPILDVIGDQDPFRIPEQRMSLVSELGNRVTVEVVSDASHALPDEKPNAVAHVMHTYIKSLNAS</sequence>
<dbReference type="Pfam" id="PF12697">
    <property type="entry name" value="Abhydrolase_6"/>
    <property type="match status" value="1"/>
</dbReference>